<dbReference type="Proteomes" id="UP000800036">
    <property type="component" value="Unassembled WGS sequence"/>
</dbReference>
<dbReference type="InterPro" id="IPR036770">
    <property type="entry name" value="Ankyrin_rpt-contain_sf"/>
</dbReference>
<evidence type="ECO:0000313" key="1">
    <source>
        <dbReference type="EMBL" id="KAF1969866.1"/>
    </source>
</evidence>
<protein>
    <submittedName>
        <fullName evidence="1">Uncharacterized protein</fullName>
    </submittedName>
</protein>
<dbReference type="Gene3D" id="1.25.40.20">
    <property type="entry name" value="Ankyrin repeat-containing domain"/>
    <property type="match status" value="1"/>
</dbReference>
<dbReference type="EMBL" id="ML976705">
    <property type="protein sequence ID" value="KAF1969866.1"/>
    <property type="molecule type" value="Genomic_DNA"/>
</dbReference>
<reference evidence="1" key="1">
    <citation type="journal article" date="2020" name="Stud. Mycol.">
        <title>101 Dothideomycetes genomes: a test case for predicting lifestyles and emergence of pathogens.</title>
        <authorList>
            <person name="Haridas S."/>
            <person name="Albert R."/>
            <person name="Binder M."/>
            <person name="Bloem J."/>
            <person name="Labutti K."/>
            <person name="Salamov A."/>
            <person name="Andreopoulos B."/>
            <person name="Baker S."/>
            <person name="Barry K."/>
            <person name="Bills G."/>
            <person name="Bluhm B."/>
            <person name="Cannon C."/>
            <person name="Castanera R."/>
            <person name="Culley D."/>
            <person name="Daum C."/>
            <person name="Ezra D."/>
            <person name="Gonzalez J."/>
            <person name="Henrissat B."/>
            <person name="Kuo A."/>
            <person name="Liang C."/>
            <person name="Lipzen A."/>
            <person name="Lutzoni F."/>
            <person name="Magnuson J."/>
            <person name="Mondo S."/>
            <person name="Nolan M."/>
            <person name="Ohm R."/>
            <person name="Pangilinan J."/>
            <person name="Park H.-J."/>
            <person name="Ramirez L."/>
            <person name="Alfaro M."/>
            <person name="Sun H."/>
            <person name="Tritt A."/>
            <person name="Yoshinaga Y."/>
            <person name="Zwiers L.-H."/>
            <person name="Turgeon B."/>
            <person name="Goodwin S."/>
            <person name="Spatafora J."/>
            <person name="Crous P."/>
            <person name="Grigoriev I."/>
        </authorList>
    </citation>
    <scope>NUCLEOTIDE SEQUENCE</scope>
    <source>
        <strain evidence="1">CBS 107.79</strain>
    </source>
</reference>
<dbReference type="AlphaFoldDB" id="A0A6A5V4A5"/>
<proteinExistence type="predicted"/>
<keyword evidence="2" id="KW-1185">Reference proteome</keyword>
<name>A0A6A5V4A5_9PLEO</name>
<gene>
    <name evidence="1" type="ORF">BU23DRAFT_601273</name>
</gene>
<sequence>MTGNHRAAELLLQKDPNLIDLQDVQGRTAADFAYPLLVNALSDGREDLARLLIVKGAPLDSEDESGELVSVIAMKKRQYDIARLILQKQEAQAQQASPESRQL</sequence>
<accession>A0A6A5V4A5</accession>
<dbReference type="SUPFAM" id="SSF48403">
    <property type="entry name" value="Ankyrin repeat"/>
    <property type="match status" value="1"/>
</dbReference>
<dbReference type="OrthoDB" id="539213at2759"/>
<evidence type="ECO:0000313" key="2">
    <source>
        <dbReference type="Proteomes" id="UP000800036"/>
    </source>
</evidence>
<organism evidence="1 2">
    <name type="scientific">Bimuria novae-zelandiae CBS 107.79</name>
    <dbReference type="NCBI Taxonomy" id="1447943"/>
    <lineage>
        <taxon>Eukaryota</taxon>
        <taxon>Fungi</taxon>
        <taxon>Dikarya</taxon>
        <taxon>Ascomycota</taxon>
        <taxon>Pezizomycotina</taxon>
        <taxon>Dothideomycetes</taxon>
        <taxon>Pleosporomycetidae</taxon>
        <taxon>Pleosporales</taxon>
        <taxon>Massarineae</taxon>
        <taxon>Didymosphaeriaceae</taxon>
        <taxon>Bimuria</taxon>
    </lineage>
</organism>